<gene>
    <name evidence="1" type="ORF">E2C01_081261</name>
</gene>
<evidence type="ECO:0000313" key="1">
    <source>
        <dbReference type="EMBL" id="MPC86433.1"/>
    </source>
</evidence>
<accession>A0A5B7IVT2</accession>
<keyword evidence="2" id="KW-1185">Reference proteome</keyword>
<name>A0A5B7IVT2_PORTR</name>
<proteinExistence type="predicted"/>
<dbReference type="AlphaFoldDB" id="A0A5B7IVT2"/>
<evidence type="ECO:0000313" key="2">
    <source>
        <dbReference type="Proteomes" id="UP000324222"/>
    </source>
</evidence>
<reference evidence="1 2" key="1">
    <citation type="submission" date="2019-05" db="EMBL/GenBank/DDBJ databases">
        <title>Another draft genome of Portunus trituberculatus and its Hox gene families provides insights of decapod evolution.</title>
        <authorList>
            <person name="Jeong J.-H."/>
            <person name="Song I."/>
            <person name="Kim S."/>
            <person name="Choi T."/>
            <person name="Kim D."/>
            <person name="Ryu S."/>
            <person name="Kim W."/>
        </authorList>
    </citation>
    <scope>NUCLEOTIDE SEQUENCE [LARGE SCALE GENOMIC DNA]</scope>
    <source>
        <tissue evidence="1">Muscle</tissue>
    </source>
</reference>
<sequence>MLFASVGYEVSMFDLKPQQVSHVGGKPYHVIII</sequence>
<comment type="caution">
    <text evidence="1">The sequence shown here is derived from an EMBL/GenBank/DDBJ whole genome shotgun (WGS) entry which is preliminary data.</text>
</comment>
<organism evidence="1 2">
    <name type="scientific">Portunus trituberculatus</name>
    <name type="common">Swimming crab</name>
    <name type="synonym">Neptunus trituberculatus</name>
    <dbReference type="NCBI Taxonomy" id="210409"/>
    <lineage>
        <taxon>Eukaryota</taxon>
        <taxon>Metazoa</taxon>
        <taxon>Ecdysozoa</taxon>
        <taxon>Arthropoda</taxon>
        <taxon>Crustacea</taxon>
        <taxon>Multicrustacea</taxon>
        <taxon>Malacostraca</taxon>
        <taxon>Eumalacostraca</taxon>
        <taxon>Eucarida</taxon>
        <taxon>Decapoda</taxon>
        <taxon>Pleocyemata</taxon>
        <taxon>Brachyura</taxon>
        <taxon>Eubrachyura</taxon>
        <taxon>Portunoidea</taxon>
        <taxon>Portunidae</taxon>
        <taxon>Portuninae</taxon>
        <taxon>Portunus</taxon>
    </lineage>
</organism>
<dbReference type="EMBL" id="VSRR010071426">
    <property type="protein sequence ID" value="MPC86433.1"/>
    <property type="molecule type" value="Genomic_DNA"/>
</dbReference>
<protein>
    <submittedName>
        <fullName evidence="1">Uncharacterized protein</fullName>
    </submittedName>
</protein>
<dbReference type="Proteomes" id="UP000324222">
    <property type="component" value="Unassembled WGS sequence"/>
</dbReference>